<evidence type="ECO:0000256" key="1">
    <source>
        <dbReference type="SAM" id="MobiDB-lite"/>
    </source>
</evidence>
<organism evidence="2 3">
    <name type="scientific">Psophocarpus tetragonolobus</name>
    <name type="common">Winged bean</name>
    <name type="synonym">Dolichos tetragonolobus</name>
    <dbReference type="NCBI Taxonomy" id="3891"/>
    <lineage>
        <taxon>Eukaryota</taxon>
        <taxon>Viridiplantae</taxon>
        <taxon>Streptophyta</taxon>
        <taxon>Embryophyta</taxon>
        <taxon>Tracheophyta</taxon>
        <taxon>Spermatophyta</taxon>
        <taxon>Magnoliopsida</taxon>
        <taxon>eudicotyledons</taxon>
        <taxon>Gunneridae</taxon>
        <taxon>Pentapetalae</taxon>
        <taxon>rosids</taxon>
        <taxon>fabids</taxon>
        <taxon>Fabales</taxon>
        <taxon>Fabaceae</taxon>
        <taxon>Papilionoideae</taxon>
        <taxon>50 kb inversion clade</taxon>
        <taxon>NPAAA clade</taxon>
        <taxon>indigoferoid/millettioid clade</taxon>
        <taxon>Phaseoleae</taxon>
        <taxon>Psophocarpus</taxon>
    </lineage>
</organism>
<evidence type="ECO:0000313" key="3">
    <source>
        <dbReference type="Proteomes" id="UP001386955"/>
    </source>
</evidence>
<dbReference type="AlphaFoldDB" id="A0AAN9XRA7"/>
<name>A0AAN9XRA7_PSOTE</name>
<feature type="region of interest" description="Disordered" evidence="1">
    <location>
        <begin position="42"/>
        <end position="87"/>
    </location>
</feature>
<reference evidence="2 3" key="1">
    <citation type="submission" date="2024-01" db="EMBL/GenBank/DDBJ databases">
        <title>The genomes of 5 underutilized Papilionoideae crops provide insights into root nodulation and disease resistanc.</title>
        <authorList>
            <person name="Jiang F."/>
        </authorList>
    </citation>
    <scope>NUCLEOTIDE SEQUENCE [LARGE SCALE GENOMIC DNA]</scope>
    <source>
        <strain evidence="2">DUOXIRENSHENG_FW03</strain>
        <tissue evidence="2">Leaves</tissue>
    </source>
</reference>
<dbReference type="Proteomes" id="UP001386955">
    <property type="component" value="Unassembled WGS sequence"/>
</dbReference>
<gene>
    <name evidence="2" type="ORF">VNO78_06689</name>
</gene>
<feature type="compositionally biased region" description="Low complexity" evidence="1">
    <location>
        <begin position="53"/>
        <end position="62"/>
    </location>
</feature>
<keyword evidence="3" id="KW-1185">Reference proteome</keyword>
<feature type="compositionally biased region" description="Polar residues" evidence="1">
    <location>
        <begin position="64"/>
        <end position="74"/>
    </location>
</feature>
<sequence length="326" mass="37781">MTSIEQQPHVVEAIPIKVVKDPILLHNLEKAFGDQLTKIKRGAQEHRPHGEQPIIIPTIPKPETQASENDNSQETAKKDQRKRGRKTTTKRVLEVPFSFELPTFCLEENIDLDIVLLNRFKEGESWGKHVPKFSVEERLQNWVLEKRERCKHVNKNETKKSTSVHQDCYFRHLTSQQTLRSQPEVINFLLHGDFPQKSGRKKAKLTKDVIVHKQESIMTCNESSKREEMPTHLPDIVNKVNNSDKEESEKVMDDLNNDGKQSNEMDNEVISNVLKNKMENTEMEIMVWDEEVGMYKIVDSEIENGLMVEELLNQPGELLIMKPLPF</sequence>
<dbReference type="EMBL" id="JAYMYS010000002">
    <property type="protein sequence ID" value="KAK7405412.1"/>
    <property type="molecule type" value="Genomic_DNA"/>
</dbReference>
<comment type="caution">
    <text evidence="2">The sequence shown here is derived from an EMBL/GenBank/DDBJ whole genome shotgun (WGS) entry which is preliminary data.</text>
</comment>
<evidence type="ECO:0000313" key="2">
    <source>
        <dbReference type="EMBL" id="KAK7405412.1"/>
    </source>
</evidence>
<accession>A0AAN9XRA7</accession>
<protein>
    <submittedName>
        <fullName evidence="2">Uncharacterized protein</fullName>
    </submittedName>
</protein>
<proteinExistence type="predicted"/>